<evidence type="ECO:0000313" key="3">
    <source>
        <dbReference type="Proteomes" id="UP000249524"/>
    </source>
</evidence>
<reference evidence="2 3" key="1">
    <citation type="submission" date="2018-05" db="EMBL/GenBank/DDBJ databases">
        <authorList>
            <person name="Lanie J.A."/>
            <person name="Ng W.-L."/>
            <person name="Kazmierczak K.M."/>
            <person name="Andrzejewski T.M."/>
            <person name="Davidsen T.M."/>
            <person name="Wayne K.J."/>
            <person name="Tettelin H."/>
            <person name="Glass J.I."/>
            <person name="Rusch D."/>
            <person name="Podicherti R."/>
            <person name="Tsui H.-C.T."/>
            <person name="Winkler M.E."/>
        </authorList>
    </citation>
    <scope>NUCLEOTIDE SEQUENCE [LARGE SCALE GENOMIC DNA]</scope>
    <source>
        <strain evidence="2 3">BUT-10</strain>
    </source>
</reference>
<organism evidence="2 3">
    <name type="scientific">Phenylobacterium kunshanense</name>
    <dbReference type="NCBI Taxonomy" id="1445034"/>
    <lineage>
        <taxon>Bacteria</taxon>
        <taxon>Pseudomonadati</taxon>
        <taxon>Pseudomonadota</taxon>
        <taxon>Alphaproteobacteria</taxon>
        <taxon>Caulobacterales</taxon>
        <taxon>Caulobacteraceae</taxon>
        <taxon>Phenylobacterium</taxon>
    </lineage>
</organism>
<proteinExistence type="predicted"/>
<evidence type="ECO:0000256" key="1">
    <source>
        <dbReference type="SAM" id="SignalP"/>
    </source>
</evidence>
<sequence length="168" mass="17867">MYRPFVIALAGAAIAAPAHGAPPKVQALKDIYAAGFQDCADAMGEIVKFVHEEEDYAYLGLWSAAKPNTEMATAMTSQSFTDGHGIATVSAVKTVGGGFNVTLTHVFIVPNQTCAQLRDTTFKAWKFYSDFGGASLYEDPTTANSNAALTPIGKTGCLIVKNLLRLED</sequence>
<feature type="chain" id="PRO_5016370845" evidence="1">
    <location>
        <begin position="21"/>
        <end position="168"/>
    </location>
</feature>
<accession>A0A328BIM7</accession>
<feature type="signal peptide" evidence="1">
    <location>
        <begin position="1"/>
        <end position="20"/>
    </location>
</feature>
<dbReference type="EMBL" id="QFYS01000003">
    <property type="protein sequence ID" value="RAK66489.1"/>
    <property type="molecule type" value="Genomic_DNA"/>
</dbReference>
<dbReference type="Proteomes" id="UP000249524">
    <property type="component" value="Unassembled WGS sequence"/>
</dbReference>
<evidence type="ECO:0000313" key="2">
    <source>
        <dbReference type="EMBL" id="RAK66489.1"/>
    </source>
</evidence>
<protein>
    <submittedName>
        <fullName evidence="2">Uncharacterized protein</fullName>
    </submittedName>
</protein>
<comment type="caution">
    <text evidence="2">The sequence shown here is derived from an EMBL/GenBank/DDBJ whole genome shotgun (WGS) entry which is preliminary data.</text>
</comment>
<keyword evidence="1" id="KW-0732">Signal</keyword>
<dbReference type="AlphaFoldDB" id="A0A328BIM7"/>
<gene>
    <name evidence="2" type="ORF">DJ019_09620</name>
</gene>
<keyword evidence="3" id="KW-1185">Reference proteome</keyword>
<dbReference type="RefSeq" id="WP_111275797.1">
    <property type="nucleotide sequence ID" value="NZ_QFYS01000003.1"/>
</dbReference>
<name>A0A328BIM7_9CAUL</name>